<dbReference type="PANTHER" id="PTHR24067">
    <property type="entry name" value="UBIQUITIN-CONJUGATING ENZYME E2"/>
    <property type="match status" value="1"/>
</dbReference>
<dbReference type="Gene3D" id="3.10.110.10">
    <property type="entry name" value="Ubiquitin Conjugating Enzyme"/>
    <property type="match status" value="1"/>
</dbReference>
<accession>A0A914QS71</accession>
<dbReference type="Pfam" id="PF00179">
    <property type="entry name" value="UQ_con"/>
    <property type="match status" value="1"/>
</dbReference>
<evidence type="ECO:0000259" key="1">
    <source>
        <dbReference type="PROSITE" id="PS50127"/>
    </source>
</evidence>
<dbReference type="SUPFAM" id="SSF54495">
    <property type="entry name" value="UBC-like"/>
    <property type="match status" value="1"/>
</dbReference>
<proteinExistence type="predicted"/>
<reference evidence="3" key="1">
    <citation type="submission" date="2022-11" db="UniProtKB">
        <authorList>
            <consortium name="WormBaseParasite"/>
        </authorList>
    </citation>
    <scope>IDENTIFICATION</scope>
</reference>
<name>A0A914QS71_9BILA</name>
<feature type="domain" description="UBC core" evidence="1">
    <location>
        <begin position="1"/>
        <end position="90"/>
    </location>
</feature>
<dbReference type="InterPro" id="IPR050113">
    <property type="entry name" value="Ub_conjugating_enzyme"/>
</dbReference>
<organism evidence="2 3">
    <name type="scientific">Panagrolaimus davidi</name>
    <dbReference type="NCBI Taxonomy" id="227884"/>
    <lineage>
        <taxon>Eukaryota</taxon>
        <taxon>Metazoa</taxon>
        <taxon>Ecdysozoa</taxon>
        <taxon>Nematoda</taxon>
        <taxon>Chromadorea</taxon>
        <taxon>Rhabditida</taxon>
        <taxon>Tylenchina</taxon>
        <taxon>Panagrolaimomorpha</taxon>
        <taxon>Panagrolaimoidea</taxon>
        <taxon>Panagrolaimidae</taxon>
        <taxon>Panagrolaimus</taxon>
    </lineage>
</organism>
<dbReference type="PROSITE" id="PS50127">
    <property type="entry name" value="UBC_2"/>
    <property type="match status" value="1"/>
</dbReference>
<dbReference type="Proteomes" id="UP000887578">
    <property type="component" value="Unplaced"/>
</dbReference>
<dbReference type="AlphaFoldDB" id="A0A914QS71"/>
<sequence>MALKRLKKEWEDIINDPPQFCKPDSENGESLHRNVTIMGPSESPYTGNALSLRIEVPTDYPFVPPEFFFTPPIFHPNITHYKTSVGIHRI</sequence>
<dbReference type="GO" id="GO:0032446">
    <property type="term" value="P:protein modification by small protein conjugation"/>
    <property type="evidence" value="ECO:0007669"/>
    <property type="project" value="UniProtKB-ARBA"/>
</dbReference>
<evidence type="ECO:0000313" key="3">
    <source>
        <dbReference type="WBParaSite" id="PDA_v2.g4470.t1"/>
    </source>
</evidence>
<evidence type="ECO:0000313" key="2">
    <source>
        <dbReference type="Proteomes" id="UP000887578"/>
    </source>
</evidence>
<dbReference type="CDD" id="cd00195">
    <property type="entry name" value="UBCc_UEV"/>
    <property type="match status" value="1"/>
</dbReference>
<dbReference type="InterPro" id="IPR000608">
    <property type="entry name" value="UBC"/>
</dbReference>
<dbReference type="WBParaSite" id="PDA_v2.g4470.t1">
    <property type="protein sequence ID" value="PDA_v2.g4470.t1"/>
    <property type="gene ID" value="PDA_v2.g4470"/>
</dbReference>
<dbReference type="InterPro" id="IPR016135">
    <property type="entry name" value="UBQ-conjugating_enzyme/RWD"/>
</dbReference>
<protein>
    <submittedName>
        <fullName evidence="3">UBC core domain-containing protein</fullName>
    </submittedName>
</protein>
<keyword evidence="2" id="KW-1185">Reference proteome</keyword>